<dbReference type="EMBL" id="JANVFT010000048">
    <property type="protein sequence ID" value="KAJ4486906.1"/>
    <property type="molecule type" value="Genomic_DNA"/>
</dbReference>
<accession>A0ABQ8VC27</accession>
<feature type="region of interest" description="Disordered" evidence="1">
    <location>
        <begin position="1"/>
        <end position="47"/>
    </location>
</feature>
<organism evidence="2 3">
    <name type="scientific">Lentinula lateritia</name>
    <dbReference type="NCBI Taxonomy" id="40482"/>
    <lineage>
        <taxon>Eukaryota</taxon>
        <taxon>Fungi</taxon>
        <taxon>Dikarya</taxon>
        <taxon>Basidiomycota</taxon>
        <taxon>Agaricomycotina</taxon>
        <taxon>Agaricomycetes</taxon>
        <taxon>Agaricomycetidae</taxon>
        <taxon>Agaricales</taxon>
        <taxon>Marasmiineae</taxon>
        <taxon>Omphalotaceae</taxon>
        <taxon>Lentinula</taxon>
    </lineage>
</organism>
<feature type="region of interest" description="Disordered" evidence="1">
    <location>
        <begin position="272"/>
        <end position="295"/>
    </location>
</feature>
<evidence type="ECO:0000313" key="3">
    <source>
        <dbReference type="Proteomes" id="UP001150217"/>
    </source>
</evidence>
<sequence length="524" mass="57637">MANARLKRARQSWEERASSRHGPAASEEPSVPTFTRRSRGKKTTVLPGDDANAAELLMNLSHPPKSNEVLEREKEERLQSWIDGEIDRHTQPKTITKGVCAVALSISASDIQSKEASSLSNISLSEASDLSEGLNATPATHLKRKAAVLIGSDSDDEDLDSDPGTFDIKYEVTLGKKARVDCVLDNNTTFSVFRQRITSEMGIPLQQLSALGYIASFWPRSPKPVPKLVDTDARYEDMVDILEEYMKVKYTKHGKPKKKKAFSVILIDTGGESDGKKSSKAKSHDNEGPALENNADEQEVLIMRQIVKNFSCAEHPKKACYVTTNGPHYAFTAGDLSIWAGLVRKHEAVLKTPPEVILQGIGGKAVKQGKYGVGQASTAYGAPPHWGYGYPPPPPPPLGYYTTSTYPSHYSNIPAPNPVPVAFSSPPSSPQKPAEFPHVNDWLAKLDSDEYRGRDNHNYIQFATIFAHEELTRLDDLHLIGSADKLRTLLACNLGNANRLWKYIVDDMDSITSGGRSSKKRQTA</sequence>
<evidence type="ECO:0000313" key="2">
    <source>
        <dbReference type="EMBL" id="KAJ4486906.1"/>
    </source>
</evidence>
<comment type="caution">
    <text evidence="2">The sequence shown here is derived from an EMBL/GenBank/DDBJ whole genome shotgun (WGS) entry which is preliminary data.</text>
</comment>
<gene>
    <name evidence="2" type="ORF">C8R41DRAFT_921059</name>
</gene>
<name>A0ABQ8VC27_9AGAR</name>
<feature type="compositionally biased region" description="Basic residues" evidence="1">
    <location>
        <begin position="1"/>
        <end position="10"/>
    </location>
</feature>
<proteinExistence type="predicted"/>
<protein>
    <recommendedName>
        <fullName evidence="4">SAM domain-containing protein</fullName>
    </recommendedName>
</protein>
<reference evidence="2" key="1">
    <citation type="submission" date="2022-08" db="EMBL/GenBank/DDBJ databases">
        <title>A Global Phylogenomic Analysis of the Shiitake Genus Lentinula.</title>
        <authorList>
            <consortium name="DOE Joint Genome Institute"/>
            <person name="Sierra-Patev S."/>
            <person name="Min B."/>
            <person name="Naranjo-Ortiz M."/>
            <person name="Looney B."/>
            <person name="Konkel Z."/>
            <person name="Slot J.C."/>
            <person name="Sakamoto Y."/>
            <person name="Steenwyk J.L."/>
            <person name="Rokas A."/>
            <person name="Carro J."/>
            <person name="Camarero S."/>
            <person name="Ferreira P."/>
            <person name="Molpeceres G."/>
            <person name="Ruiz-Duenas F.J."/>
            <person name="Serrano A."/>
            <person name="Henrissat B."/>
            <person name="Drula E."/>
            <person name="Hughes K.W."/>
            <person name="Mata J.L."/>
            <person name="Ishikawa N.K."/>
            <person name="Vargas-Isla R."/>
            <person name="Ushijima S."/>
            <person name="Smith C.A."/>
            <person name="Ahrendt S."/>
            <person name="Andreopoulos W."/>
            <person name="He G."/>
            <person name="Labutti K."/>
            <person name="Lipzen A."/>
            <person name="Ng V."/>
            <person name="Riley R."/>
            <person name="Sandor L."/>
            <person name="Barry K."/>
            <person name="Martinez A.T."/>
            <person name="Xiao Y."/>
            <person name="Gibbons J.G."/>
            <person name="Terashima K."/>
            <person name="Grigoriev I.V."/>
            <person name="Hibbett D.S."/>
        </authorList>
    </citation>
    <scope>NUCLEOTIDE SEQUENCE</scope>
    <source>
        <strain evidence="2">RHP3577 ss4</strain>
    </source>
</reference>
<keyword evidence="3" id="KW-1185">Reference proteome</keyword>
<feature type="compositionally biased region" description="Basic and acidic residues" evidence="1">
    <location>
        <begin position="273"/>
        <end position="287"/>
    </location>
</feature>
<evidence type="ECO:0000256" key="1">
    <source>
        <dbReference type="SAM" id="MobiDB-lite"/>
    </source>
</evidence>
<dbReference type="Proteomes" id="UP001150217">
    <property type="component" value="Unassembled WGS sequence"/>
</dbReference>
<evidence type="ECO:0008006" key="4">
    <source>
        <dbReference type="Google" id="ProtNLM"/>
    </source>
</evidence>